<evidence type="ECO:0000256" key="10">
    <source>
        <dbReference type="ARBA" id="ARBA00023136"/>
    </source>
</evidence>
<feature type="transmembrane region" description="Helical" evidence="14">
    <location>
        <begin position="376"/>
        <end position="395"/>
    </location>
</feature>
<feature type="transmembrane region" description="Helical" evidence="14">
    <location>
        <begin position="329"/>
        <end position="355"/>
    </location>
</feature>
<keyword evidence="7 14" id="KW-1133">Transmembrane helix</keyword>
<evidence type="ECO:0000256" key="11">
    <source>
        <dbReference type="ARBA" id="ARBA00023201"/>
    </source>
</evidence>
<dbReference type="RefSeq" id="WP_227706987.1">
    <property type="nucleotide sequence ID" value="NZ_JAJEQX010000006.1"/>
</dbReference>
<dbReference type="Proteomes" id="UP001198151">
    <property type="component" value="Unassembled WGS sequence"/>
</dbReference>
<evidence type="ECO:0000256" key="9">
    <source>
        <dbReference type="ARBA" id="ARBA00023065"/>
    </source>
</evidence>
<evidence type="ECO:0000256" key="1">
    <source>
        <dbReference type="ARBA" id="ARBA00004651"/>
    </source>
</evidence>
<dbReference type="Gene3D" id="1.20.1730.10">
    <property type="entry name" value="Sodium/glucose cotransporter"/>
    <property type="match status" value="1"/>
</dbReference>
<keyword evidence="3" id="KW-0813">Transport</keyword>
<keyword evidence="4" id="KW-1003">Cell membrane</keyword>
<evidence type="ECO:0000256" key="8">
    <source>
        <dbReference type="ARBA" id="ARBA00023053"/>
    </source>
</evidence>
<comment type="caution">
    <text evidence="15">The sequence shown here is derived from an EMBL/GenBank/DDBJ whole genome shotgun (WGS) entry which is preliminary data.</text>
</comment>
<dbReference type="EMBL" id="JAJEQX010000006">
    <property type="protein sequence ID" value="MCC2253850.1"/>
    <property type="molecule type" value="Genomic_DNA"/>
</dbReference>
<reference evidence="15 16" key="1">
    <citation type="submission" date="2021-10" db="EMBL/GenBank/DDBJ databases">
        <title>Anaerobic single-cell dispensing facilitates the cultivation of human gut bacteria.</title>
        <authorList>
            <person name="Afrizal A."/>
        </authorList>
    </citation>
    <scope>NUCLEOTIDE SEQUENCE [LARGE SCALE GENOMIC DNA]</scope>
    <source>
        <strain evidence="15 16">CLA-AA-H200</strain>
    </source>
</reference>
<evidence type="ECO:0000256" key="6">
    <source>
        <dbReference type="ARBA" id="ARBA00022847"/>
    </source>
</evidence>
<feature type="transmembrane region" description="Helical" evidence="14">
    <location>
        <begin position="123"/>
        <end position="144"/>
    </location>
</feature>
<feature type="transmembrane region" description="Helical" evidence="14">
    <location>
        <begin position="69"/>
        <end position="92"/>
    </location>
</feature>
<dbReference type="InterPro" id="IPR038377">
    <property type="entry name" value="Na/Glc_symporter_sf"/>
</dbReference>
<sequence>MEIKIILLVIFFAVMVGVGIYSRRHVTSVDGFVLGGRSVGPWLTAFAYGTSYFSAVVFVGYAGQFGWKYGIASTWIGIGNALLGSLLAWVVLGRRTKVMTQHLGSKTMPDFFGERYDSKALKIVASVIVFVFLIPYTASVYNGLSRLFGMAFNIPYSWCVIAMAVFTALYVILGGYMATAINDFIQGIIMLIGIVAVIAAVLNGQGGFMNAISEMAQIPSDVAITEGQPGAFTSFFGPDPLNLLGVVVLTSLGTWGLPQMIGKFYAIRDEKSINTGTVISTLFAIVVSGGCYFLGGFGRLFDGPEIYDAGGAVVYDSIIPHMLSSLPDILIGIVVVLVLSASMSTLSSLVLTSSSTMTLDLLKDNVMKNMSEKKQIITMQLLIVFFIVVSVVIALDPPTFIAQLMGISWGALAGAFLAPFLYGLYWKGVTRAGVWAGFIVGVGLTVSNMFIGFIESSINAGAAAMLAGLIVVPLVSLLSPKPDREKVDKIFACYDEKVTISRKRSLQE</sequence>
<evidence type="ECO:0000256" key="3">
    <source>
        <dbReference type="ARBA" id="ARBA00022448"/>
    </source>
</evidence>
<evidence type="ECO:0000256" key="2">
    <source>
        <dbReference type="ARBA" id="ARBA00006434"/>
    </source>
</evidence>
<feature type="transmembrane region" description="Helical" evidence="14">
    <location>
        <begin position="460"/>
        <end position="479"/>
    </location>
</feature>
<dbReference type="InterPro" id="IPR050277">
    <property type="entry name" value="Sodium:Solute_Symporter"/>
</dbReference>
<dbReference type="PANTHER" id="PTHR48086:SF3">
    <property type="entry name" value="SODIUM_PROLINE SYMPORTER"/>
    <property type="match status" value="1"/>
</dbReference>
<evidence type="ECO:0000256" key="13">
    <source>
        <dbReference type="RuleBase" id="RU362091"/>
    </source>
</evidence>
<comment type="catalytic activity">
    <reaction evidence="12">
        <text>L-proline(in) + Na(+)(in) = L-proline(out) + Na(+)(out)</text>
        <dbReference type="Rhea" id="RHEA:28967"/>
        <dbReference type="ChEBI" id="CHEBI:29101"/>
        <dbReference type="ChEBI" id="CHEBI:60039"/>
    </reaction>
</comment>
<keyword evidence="10 14" id="KW-0472">Membrane</keyword>
<keyword evidence="8" id="KW-0915">Sodium</keyword>
<feature type="transmembrane region" description="Helical" evidence="14">
    <location>
        <begin position="42"/>
        <end position="62"/>
    </location>
</feature>
<feature type="transmembrane region" description="Helical" evidence="14">
    <location>
        <begin position="156"/>
        <end position="178"/>
    </location>
</feature>
<gene>
    <name evidence="15" type="ORF">LKD70_05275</name>
</gene>
<name>A0ABS8FUX8_9FIRM</name>
<keyword evidence="9" id="KW-0406">Ion transport</keyword>
<comment type="similarity">
    <text evidence="2 13">Belongs to the sodium:solute symporter (SSF) (TC 2.A.21) family.</text>
</comment>
<evidence type="ECO:0000256" key="5">
    <source>
        <dbReference type="ARBA" id="ARBA00022692"/>
    </source>
</evidence>
<keyword evidence="16" id="KW-1185">Reference proteome</keyword>
<evidence type="ECO:0000256" key="7">
    <source>
        <dbReference type="ARBA" id="ARBA00022989"/>
    </source>
</evidence>
<evidence type="ECO:0000313" key="15">
    <source>
        <dbReference type="EMBL" id="MCC2253850.1"/>
    </source>
</evidence>
<protein>
    <submittedName>
        <fullName evidence="15">Sodium/solute symporter</fullName>
    </submittedName>
</protein>
<feature type="transmembrane region" description="Helical" evidence="14">
    <location>
        <begin position="5"/>
        <end position="22"/>
    </location>
</feature>
<evidence type="ECO:0000256" key="4">
    <source>
        <dbReference type="ARBA" id="ARBA00022475"/>
    </source>
</evidence>
<feature type="transmembrane region" description="Helical" evidence="14">
    <location>
        <begin position="273"/>
        <end position="295"/>
    </location>
</feature>
<keyword evidence="6" id="KW-0769">Symport</keyword>
<keyword evidence="11" id="KW-0739">Sodium transport</keyword>
<dbReference type="NCBIfam" id="TIGR00813">
    <property type="entry name" value="sss"/>
    <property type="match status" value="1"/>
</dbReference>
<evidence type="ECO:0000256" key="14">
    <source>
        <dbReference type="SAM" id="Phobius"/>
    </source>
</evidence>
<feature type="transmembrane region" description="Helical" evidence="14">
    <location>
        <begin position="432"/>
        <end position="454"/>
    </location>
</feature>
<proteinExistence type="inferred from homology"/>
<feature type="transmembrane region" description="Helical" evidence="14">
    <location>
        <begin position="401"/>
        <end position="425"/>
    </location>
</feature>
<dbReference type="Pfam" id="PF00474">
    <property type="entry name" value="SSF"/>
    <property type="match status" value="1"/>
</dbReference>
<evidence type="ECO:0000313" key="16">
    <source>
        <dbReference type="Proteomes" id="UP001198151"/>
    </source>
</evidence>
<organism evidence="15 16">
    <name type="scientific">Ruminococcus turbiniformis</name>
    <dbReference type="NCBI Taxonomy" id="2881258"/>
    <lineage>
        <taxon>Bacteria</taxon>
        <taxon>Bacillati</taxon>
        <taxon>Bacillota</taxon>
        <taxon>Clostridia</taxon>
        <taxon>Eubacteriales</taxon>
        <taxon>Oscillospiraceae</taxon>
        <taxon>Ruminococcus</taxon>
    </lineage>
</organism>
<dbReference type="PANTHER" id="PTHR48086">
    <property type="entry name" value="SODIUM/PROLINE SYMPORTER-RELATED"/>
    <property type="match status" value="1"/>
</dbReference>
<accession>A0ABS8FUX8</accession>
<dbReference type="PROSITE" id="PS50283">
    <property type="entry name" value="NA_SOLUT_SYMP_3"/>
    <property type="match status" value="1"/>
</dbReference>
<evidence type="ECO:0000256" key="12">
    <source>
        <dbReference type="ARBA" id="ARBA00033708"/>
    </source>
</evidence>
<comment type="subcellular location">
    <subcellularLocation>
        <location evidence="1">Cell membrane</location>
        <topology evidence="1">Multi-pass membrane protein</topology>
    </subcellularLocation>
</comment>
<keyword evidence="5 14" id="KW-0812">Transmembrane</keyword>
<dbReference type="InterPro" id="IPR001734">
    <property type="entry name" value="Na/solute_symporter"/>
</dbReference>
<feature type="transmembrane region" description="Helical" evidence="14">
    <location>
        <begin position="184"/>
        <end position="202"/>
    </location>
</feature>